<dbReference type="Proteomes" id="UP000291084">
    <property type="component" value="Chromosome 3"/>
</dbReference>
<protein>
    <recommendedName>
        <fullName evidence="4">Glycine-rich protein</fullName>
    </recommendedName>
</protein>
<dbReference type="PANTHER" id="PTHR37389">
    <property type="entry name" value="NODULIN-24"/>
    <property type="match status" value="1"/>
</dbReference>
<evidence type="ECO:0000313" key="3">
    <source>
        <dbReference type="Proteomes" id="UP000291084"/>
    </source>
</evidence>
<feature type="signal peptide" evidence="1">
    <location>
        <begin position="1"/>
        <end position="37"/>
    </location>
</feature>
<sequence>IPRQIISFSFTMTPKITIPLVLCFLFMFFFMSSEVAAKDFKEDEVARMTNRVGDANLVGGDGSGYGFGGGYRGGYGFGGLPGDYGYGGFPEYGYGGFPRGGFRPWFCRLGCCYRNPYTRQCLRCCP</sequence>
<feature type="chain" id="PRO_5006617120" description="Glycine-rich protein" evidence="1">
    <location>
        <begin position="38"/>
        <end position="126"/>
    </location>
</feature>
<reference evidence="2 3" key="1">
    <citation type="journal article" date="2015" name="Sci. Rep.">
        <title>The power of single molecule real-time sequencing technology in the de novo assembly of a eukaryotic genome.</title>
        <authorList>
            <person name="Sakai H."/>
            <person name="Naito K."/>
            <person name="Ogiso-Tanaka E."/>
            <person name="Takahashi Y."/>
            <person name="Iseki K."/>
            <person name="Muto C."/>
            <person name="Satou K."/>
            <person name="Teruya K."/>
            <person name="Shiroma A."/>
            <person name="Shimoji M."/>
            <person name="Hirano T."/>
            <person name="Itoh T."/>
            <person name="Kaga A."/>
            <person name="Tomooka N."/>
        </authorList>
    </citation>
    <scope>NUCLEOTIDE SEQUENCE [LARGE SCALE GENOMIC DNA]</scope>
    <source>
        <strain evidence="3">cv. Shumari</strain>
    </source>
</reference>
<gene>
    <name evidence="2" type="primary">Vigan.03G069100</name>
    <name evidence="2" type="ORF">VIGAN_03069100</name>
</gene>
<dbReference type="AlphaFoldDB" id="A0A0S3RKB1"/>
<feature type="non-terminal residue" evidence="2">
    <location>
        <position position="1"/>
    </location>
</feature>
<accession>A0A0S3RKB1</accession>
<dbReference type="EMBL" id="AP015036">
    <property type="protein sequence ID" value="BAT81040.1"/>
    <property type="molecule type" value="Genomic_DNA"/>
</dbReference>
<dbReference type="Pfam" id="PF07172">
    <property type="entry name" value="GRP"/>
    <property type="match status" value="1"/>
</dbReference>
<evidence type="ECO:0000256" key="1">
    <source>
        <dbReference type="SAM" id="SignalP"/>
    </source>
</evidence>
<evidence type="ECO:0000313" key="2">
    <source>
        <dbReference type="EMBL" id="BAT81040.1"/>
    </source>
</evidence>
<organism evidence="2 3">
    <name type="scientific">Vigna angularis var. angularis</name>
    <dbReference type="NCBI Taxonomy" id="157739"/>
    <lineage>
        <taxon>Eukaryota</taxon>
        <taxon>Viridiplantae</taxon>
        <taxon>Streptophyta</taxon>
        <taxon>Embryophyta</taxon>
        <taxon>Tracheophyta</taxon>
        <taxon>Spermatophyta</taxon>
        <taxon>Magnoliopsida</taxon>
        <taxon>eudicotyledons</taxon>
        <taxon>Gunneridae</taxon>
        <taxon>Pentapetalae</taxon>
        <taxon>rosids</taxon>
        <taxon>fabids</taxon>
        <taxon>Fabales</taxon>
        <taxon>Fabaceae</taxon>
        <taxon>Papilionoideae</taxon>
        <taxon>50 kb inversion clade</taxon>
        <taxon>NPAAA clade</taxon>
        <taxon>indigoferoid/millettioid clade</taxon>
        <taxon>Phaseoleae</taxon>
        <taxon>Vigna</taxon>
    </lineage>
</organism>
<keyword evidence="1" id="KW-0732">Signal</keyword>
<dbReference type="InterPro" id="IPR010800">
    <property type="entry name" value="GRP"/>
</dbReference>
<evidence type="ECO:0008006" key="4">
    <source>
        <dbReference type="Google" id="ProtNLM"/>
    </source>
</evidence>
<proteinExistence type="predicted"/>
<dbReference type="PANTHER" id="PTHR37389:SF40">
    <property type="entry name" value="NODULIN-24"/>
    <property type="match status" value="1"/>
</dbReference>
<keyword evidence="3" id="KW-1185">Reference proteome</keyword>
<name>A0A0S3RKB1_PHAAN</name>